<proteinExistence type="predicted"/>
<sequence>MEREDFGLQWLLELHGVSVQLEEGYWWKAQAWRVAPSALCPHGVRYSLTLHNKYNTRIFGYDNAHGIRTASKGKFGSRIVRDHVHLTASDKGHFYEFSTAAQLLEDFFKRSEEIINSRRKR</sequence>
<protein>
    <submittedName>
        <fullName evidence="1">Uncharacterized protein</fullName>
    </submittedName>
</protein>
<dbReference type="InterPro" id="IPR045397">
    <property type="entry name" value="TumE-like"/>
</dbReference>
<dbReference type="EMBL" id="JMPI01000029">
    <property type="protein sequence ID" value="KFC81745.1"/>
    <property type="molecule type" value="Genomic_DNA"/>
</dbReference>
<dbReference type="OrthoDB" id="7451512at2"/>
<dbReference type="AlphaFoldDB" id="A0A085GDF0"/>
<evidence type="ECO:0000313" key="1">
    <source>
        <dbReference type="EMBL" id="KFC81745.1"/>
    </source>
</evidence>
<gene>
    <name evidence="1" type="ORF">GBAG_1931</name>
</gene>
<name>A0A085GDF0_9ENTR</name>
<dbReference type="eggNOG" id="COG5652">
    <property type="taxonomic scope" value="Bacteria"/>
</dbReference>
<dbReference type="STRING" id="1006004.GBAG_1931"/>
<comment type="caution">
    <text evidence="1">The sequence shown here is derived from an EMBL/GenBank/DDBJ whole genome shotgun (WGS) entry which is preliminary data.</text>
</comment>
<dbReference type="RefSeq" id="WP_034495398.1">
    <property type="nucleotide sequence ID" value="NZ_JMPI01000029.1"/>
</dbReference>
<evidence type="ECO:0000313" key="2">
    <source>
        <dbReference type="Proteomes" id="UP000028653"/>
    </source>
</evidence>
<accession>A0A085GDF0</accession>
<organism evidence="1 2">
    <name type="scientific">Buttiauxella agrestis ATCC 33320</name>
    <dbReference type="NCBI Taxonomy" id="1006004"/>
    <lineage>
        <taxon>Bacteria</taxon>
        <taxon>Pseudomonadati</taxon>
        <taxon>Pseudomonadota</taxon>
        <taxon>Gammaproteobacteria</taxon>
        <taxon>Enterobacterales</taxon>
        <taxon>Enterobacteriaceae</taxon>
        <taxon>Buttiauxella</taxon>
    </lineage>
</organism>
<dbReference type="Pfam" id="PF20126">
    <property type="entry name" value="TumE"/>
    <property type="match status" value="1"/>
</dbReference>
<reference evidence="1 2" key="1">
    <citation type="submission" date="2014-05" db="EMBL/GenBank/DDBJ databases">
        <title>ATOL: Assembling a taxonomically balanced genome-scale reconstruction of the evolutionary history of the Enterobacteriaceae.</title>
        <authorList>
            <person name="Plunkett G.III."/>
            <person name="Neeno-Eckwall E.C."/>
            <person name="Glasner J.D."/>
            <person name="Perna N.T."/>
        </authorList>
    </citation>
    <scope>NUCLEOTIDE SEQUENCE [LARGE SCALE GENOMIC DNA]</scope>
    <source>
        <strain evidence="1 2">ATCC 33320</strain>
    </source>
</reference>
<keyword evidence="2" id="KW-1185">Reference proteome</keyword>
<dbReference type="Proteomes" id="UP000028653">
    <property type="component" value="Unassembled WGS sequence"/>
</dbReference>